<feature type="non-terminal residue" evidence="3">
    <location>
        <position position="1"/>
    </location>
</feature>
<dbReference type="Pfam" id="PF02934">
    <property type="entry name" value="GatB_N"/>
    <property type="match status" value="1"/>
</dbReference>
<comment type="caution">
    <text evidence="3">The sequence shown here is derived from an EMBL/GenBank/DDBJ whole genome shotgun (WGS) entry which is preliminary data.</text>
</comment>
<name>A0ABQ8B2T7_BRANA</name>
<dbReference type="EMBL" id="JAGKQM010000012">
    <property type="protein sequence ID" value="KAH0899102.1"/>
    <property type="molecule type" value="Genomic_DNA"/>
</dbReference>
<evidence type="ECO:0000259" key="2">
    <source>
        <dbReference type="Pfam" id="PF02934"/>
    </source>
</evidence>
<feature type="compositionally biased region" description="Gly residues" evidence="1">
    <location>
        <begin position="80"/>
        <end position="90"/>
    </location>
</feature>
<feature type="compositionally biased region" description="Basic and acidic residues" evidence="1">
    <location>
        <begin position="60"/>
        <end position="73"/>
    </location>
</feature>
<feature type="compositionally biased region" description="Basic residues" evidence="1">
    <location>
        <begin position="7"/>
        <end position="22"/>
    </location>
</feature>
<protein>
    <recommendedName>
        <fullName evidence="2">Aspartyl/Glutamyl-tRNA(Gln) amidotransferase subunit B/E catalytic domain-containing protein</fullName>
    </recommendedName>
</protein>
<proteinExistence type="predicted"/>
<dbReference type="InterPro" id="IPR017958">
    <property type="entry name" value="Gln-tRNA_amidoTrfase_suB_CS"/>
</dbReference>
<accession>A0ABQ8B2T7</accession>
<evidence type="ECO:0000313" key="4">
    <source>
        <dbReference type="Proteomes" id="UP000824890"/>
    </source>
</evidence>
<dbReference type="InterPro" id="IPR006075">
    <property type="entry name" value="Asn/Gln-tRNA_Trfase_suB/E_cat"/>
</dbReference>
<dbReference type="Proteomes" id="UP000824890">
    <property type="component" value="Unassembled WGS sequence"/>
</dbReference>
<gene>
    <name evidence="3" type="ORF">HID58_048670</name>
</gene>
<evidence type="ECO:0000313" key="3">
    <source>
        <dbReference type="EMBL" id="KAH0899102.1"/>
    </source>
</evidence>
<reference evidence="3 4" key="1">
    <citation type="submission" date="2021-05" db="EMBL/GenBank/DDBJ databases">
        <title>Genome Assembly of Synthetic Allotetraploid Brassica napus Reveals Homoeologous Exchanges between Subgenomes.</title>
        <authorList>
            <person name="Davis J.T."/>
        </authorList>
    </citation>
    <scope>NUCLEOTIDE SEQUENCE [LARGE SCALE GENOMIC DNA]</scope>
    <source>
        <strain evidence="4">cv. Da-Ae</strain>
        <tissue evidence="3">Seedling</tissue>
    </source>
</reference>
<feature type="domain" description="Aspartyl/Glutamyl-tRNA(Gln) amidotransferase subunit B/E catalytic" evidence="2">
    <location>
        <begin position="185"/>
        <end position="218"/>
    </location>
</feature>
<feature type="region of interest" description="Disordered" evidence="1">
    <location>
        <begin position="1"/>
        <end position="32"/>
    </location>
</feature>
<dbReference type="InterPro" id="IPR014746">
    <property type="entry name" value="Gln_synth/guanido_kin_cat_dom"/>
</dbReference>
<dbReference type="SUPFAM" id="SSF55931">
    <property type="entry name" value="Glutamine synthetase/guanido kinase"/>
    <property type="match status" value="1"/>
</dbReference>
<feature type="compositionally biased region" description="Polar residues" evidence="1">
    <location>
        <begin position="23"/>
        <end position="32"/>
    </location>
</feature>
<evidence type="ECO:0000256" key="1">
    <source>
        <dbReference type="SAM" id="MobiDB-lite"/>
    </source>
</evidence>
<organism evidence="3 4">
    <name type="scientific">Brassica napus</name>
    <name type="common">Rape</name>
    <dbReference type="NCBI Taxonomy" id="3708"/>
    <lineage>
        <taxon>Eukaryota</taxon>
        <taxon>Viridiplantae</taxon>
        <taxon>Streptophyta</taxon>
        <taxon>Embryophyta</taxon>
        <taxon>Tracheophyta</taxon>
        <taxon>Spermatophyta</taxon>
        <taxon>Magnoliopsida</taxon>
        <taxon>eudicotyledons</taxon>
        <taxon>Gunneridae</taxon>
        <taxon>Pentapetalae</taxon>
        <taxon>rosids</taxon>
        <taxon>malvids</taxon>
        <taxon>Brassicales</taxon>
        <taxon>Brassicaceae</taxon>
        <taxon>Brassiceae</taxon>
        <taxon>Brassica</taxon>
    </lineage>
</organism>
<dbReference type="PROSITE" id="PS01234">
    <property type="entry name" value="GATB"/>
    <property type="match status" value="1"/>
</dbReference>
<feature type="region of interest" description="Disordered" evidence="1">
    <location>
        <begin position="60"/>
        <end position="97"/>
    </location>
</feature>
<keyword evidence="4" id="KW-1185">Reference proteome</keyword>
<sequence>NSTLASNRHRPLRSPASPHHKASTLTPPFELTSTSSMDYKNVICTSLPQRIEMVTLDEQTRSGESYRRVEPQARRQLRNGGCGGGGGGGNKKTDSSLSTVVPVEHLRQRSNGCSRVTGRRQADPRDDVVSVIKVVGAWWRSGAIVMATDGHNGILNHQKGAGHCSSTVQLFRFWDERLPALITFHVDLNRARAPLLEIVTEPRMGSGVEAGEYASEMQ</sequence>